<feature type="domain" description="Multidrug resistance protein MdtA-like barrel-sandwich hybrid" evidence="2">
    <location>
        <begin position="65"/>
        <end position="197"/>
    </location>
</feature>
<dbReference type="EMBL" id="LN906597">
    <property type="protein sequence ID" value="CUT17774.1"/>
    <property type="molecule type" value="Genomic_DNA"/>
</dbReference>
<dbReference type="InterPro" id="IPR006143">
    <property type="entry name" value="RND_pump_MFP"/>
</dbReference>
<dbReference type="PANTHER" id="PTHR30469">
    <property type="entry name" value="MULTIDRUG RESISTANCE PROTEIN MDTA"/>
    <property type="match status" value="1"/>
</dbReference>
<proteinExistence type="inferred from homology"/>
<dbReference type="NCBIfam" id="TIGR01730">
    <property type="entry name" value="RND_mfp"/>
    <property type="match status" value="1"/>
</dbReference>
<evidence type="ECO:0000259" key="2">
    <source>
        <dbReference type="Pfam" id="PF25917"/>
    </source>
</evidence>
<protein>
    <submittedName>
        <fullName evidence="3">Putative multidrug efflux system protein</fullName>
    </submittedName>
</protein>
<dbReference type="PROSITE" id="PS51257">
    <property type="entry name" value="PROKAR_LIPOPROTEIN"/>
    <property type="match status" value="1"/>
</dbReference>
<dbReference type="Gene3D" id="2.40.420.20">
    <property type="match status" value="1"/>
</dbReference>
<dbReference type="PANTHER" id="PTHR30469:SF20">
    <property type="entry name" value="EFFLUX RND TRANSPORTER PERIPLASMIC ADAPTOR SUBUNIT"/>
    <property type="match status" value="1"/>
</dbReference>
<evidence type="ECO:0000313" key="3">
    <source>
        <dbReference type="EMBL" id="CUT17774.1"/>
    </source>
</evidence>
<dbReference type="Gene3D" id="2.40.30.170">
    <property type="match status" value="1"/>
</dbReference>
<dbReference type="SUPFAM" id="SSF111369">
    <property type="entry name" value="HlyD-like secretion proteins"/>
    <property type="match status" value="1"/>
</dbReference>
<dbReference type="InterPro" id="IPR058625">
    <property type="entry name" value="MdtA-like_BSH"/>
</dbReference>
<evidence type="ECO:0000313" key="4">
    <source>
        <dbReference type="Proteomes" id="UP000198651"/>
    </source>
</evidence>
<dbReference type="OrthoDB" id="9801814at2"/>
<dbReference type="RefSeq" id="WP_092343059.1">
    <property type="nucleotide sequence ID" value="NZ_FLSL01000088.1"/>
</dbReference>
<sequence>MLRRILLLGVMTIFGLVGCQNQNEPEEETTPLVSVVRPEISHRLTQCYTYFGRVVPKQNSILSFRIPGHIEKRHTEVGKSVEHGDLLFELYDRDYQAANQAASYVYQAVSAQFESASADYKSSQKLYNDHFITKPDLNRRHAKLLMAQGEMFRAKAKHIEAQNRLSDTRLLAPYSGTITKIMAEDGQNVGPGTPVAVIARKDNLDIAINVPQNDIGAIQNLSACQIKIDYEPGKESSCSGHIRQIGSNADPISNTYQVVISIDKCDTELRLGMTGSVLFSKKSEKTNYLIVPITSVGHKEKKGAFVLVLEKNKLHKRFVSIIENDDDNHYIIKSNDLSPSNEIVTGPLFILHENQAVRVTREISNEKLSH</sequence>
<organism evidence="3 4">
    <name type="scientific">Candidatus Ichthyocystis hellenicum</name>
    <dbReference type="NCBI Taxonomy" id="1561003"/>
    <lineage>
        <taxon>Bacteria</taxon>
        <taxon>Pseudomonadati</taxon>
        <taxon>Pseudomonadota</taxon>
        <taxon>Betaproteobacteria</taxon>
        <taxon>Burkholderiales</taxon>
        <taxon>Candidatus Ichthyocystis</taxon>
    </lineage>
</organism>
<accession>A0A0S4M258</accession>
<reference evidence="4" key="1">
    <citation type="submission" date="2015-11" db="EMBL/GenBank/DDBJ databases">
        <authorList>
            <person name="Seth-Smith H.M.B."/>
        </authorList>
    </citation>
    <scope>NUCLEOTIDE SEQUENCE [LARGE SCALE GENOMIC DNA]</scope>
    <source>
        <strain evidence="4">2013Ark11</strain>
    </source>
</reference>
<keyword evidence="4" id="KW-1185">Reference proteome</keyword>
<dbReference type="Gene3D" id="2.40.50.100">
    <property type="match status" value="1"/>
</dbReference>
<dbReference type="Proteomes" id="UP000198651">
    <property type="component" value="Chromosome I"/>
</dbReference>
<dbReference type="GO" id="GO:1990281">
    <property type="term" value="C:efflux pump complex"/>
    <property type="evidence" value="ECO:0007669"/>
    <property type="project" value="TreeGrafter"/>
</dbReference>
<name>A0A0S4M258_9BURK</name>
<evidence type="ECO:0000256" key="1">
    <source>
        <dbReference type="ARBA" id="ARBA00009477"/>
    </source>
</evidence>
<dbReference type="GO" id="GO:0015562">
    <property type="term" value="F:efflux transmembrane transporter activity"/>
    <property type="evidence" value="ECO:0007669"/>
    <property type="project" value="TreeGrafter"/>
</dbReference>
<comment type="similarity">
    <text evidence="1">Belongs to the membrane fusion protein (MFP) (TC 8.A.1) family.</text>
</comment>
<gene>
    <name evidence="3" type="ORF">Ark11_0954</name>
</gene>
<dbReference type="Gene3D" id="1.10.287.470">
    <property type="entry name" value="Helix hairpin bin"/>
    <property type="match status" value="1"/>
</dbReference>
<dbReference type="Pfam" id="PF25917">
    <property type="entry name" value="BSH_RND"/>
    <property type="match status" value="1"/>
</dbReference>
<dbReference type="AlphaFoldDB" id="A0A0S4M258"/>
<dbReference type="STRING" id="1561003.Ark11_0954"/>